<evidence type="ECO:0008006" key="3">
    <source>
        <dbReference type="Google" id="ProtNLM"/>
    </source>
</evidence>
<sequence>MHDQVRRGTPHFKIKDAGKVEITEDDERIFLDLYRHGILDAHTIRQLLPTRSEDWLGRRLRKLTDAGYLCRPRQQRRLHKLGGGSHPLCYTLANGAARHLKARFNLPVRTDRWRTTTGALSSLHIEHSLEQGRFMVQLRLAVERHAKTMAFEYPDQIFARLKPALLKKQQHPLIFATRVNWHGWHEKESTIPDGFCALRYIDAPPEKSSRYLFIEIDRGTETIEPSARNLRGDKLFRGNSLLRKLVVYGQGFLAGSHTALFGIPTFQVLVVTTTGERVRQMIEAYQKHLTGPLYRVPPVRFLFVDIETLVAQQNRILTCPLCDGLARPITLLG</sequence>
<comment type="caution">
    <text evidence="1">The sequence shown here is derived from an EMBL/GenBank/DDBJ whole genome shotgun (WGS) entry which is preliminary data.</text>
</comment>
<reference evidence="1 2" key="1">
    <citation type="submission" date="2020-02" db="EMBL/GenBank/DDBJ databases">
        <title>Genome sequence of strain CCNWXJ40-4.</title>
        <authorList>
            <person name="Gao J."/>
            <person name="Sun J."/>
        </authorList>
    </citation>
    <scope>NUCLEOTIDE SEQUENCE [LARGE SCALE GENOMIC DNA]</scope>
    <source>
        <strain evidence="1 2">CCNWXJ 40-4</strain>
    </source>
</reference>
<name>A0A6G4WF89_9HYPH</name>
<organism evidence="1 2">
    <name type="scientific">Allomesorhizobium camelthorni</name>
    <dbReference type="NCBI Taxonomy" id="475069"/>
    <lineage>
        <taxon>Bacteria</taxon>
        <taxon>Pseudomonadati</taxon>
        <taxon>Pseudomonadota</taxon>
        <taxon>Alphaproteobacteria</taxon>
        <taxon>Hyphomicrobiales</taxon>
        <taxon>Phyllobacteriaceae</taxon>
        <taxon>Allomesorhizobium</taxon>
    </lineage>
</organism>
<dbReference type="InterPro" id="IPR025855">
    <property type="entry name" value="Replic_Relax"/>
</dbReference>
<dbReference type="RefSeq" id="WP_165030882.1">
    <property type="nucleotide sequence ID" value="NZ_JAAKZF010000032.1"/>
</dbReference>
<evidence type="ECO:0000313" key="2">
    <source>
        <dbReference type="Proteomes" id="UP001642900"/>
    </source>
</evidence>
<protein>
    <recommendedName>
        <fullName evidence="3">Replication-relaxation family protein</fullName>
    </recommendedName>
</protein>
<dbReference type="Pfam" id="PF13814">
    <property type="entry name" value="Replic_Relax"/>
    <property type="match status" value="1"/>
</dbReference>
<proteinExistence type="predicted"/>
<evidence type="ECO:0000313" key="1">
    <source>
        <dbReference type="EMBL" id="NGO53475.1"/>
    </source>
</evidence>
<gene>
    <name evidence="1" type="ORF">G6N73_20310</name>
</gene>
<accession>A0A6G4WF89</accession>
<dbReference type="AlphaFoldDB" id="A0A6G4WF89"/>
<dbReference type="Proteomes" id="UP001642900">
    <property type="component" value="Unassembled WGS sequence"/>
</dbReference>
<dbReference type="EMBL" id="JAAKZF010000032">
    <property type="protein sequence ID" value="NGO53475.1"/>
    <property type="molecule type" value="Genomic_DNA"/>
</dbReference>
<keyword evidence="2" id="KW-1185">Reference proteome</keyword>